<dbReference type="PANTHER" id="PTHR24216">
    <property type="entry name" value="PAXILLIN-RELATED"/>
    <property type="match status" value="1"/>
</dbReference>
<feature type="compositionally biased region" description="Basic and acidic residues" evidence="1">
    <location>
        <begin position="506"/>
        <end position="517"/>
    </location>
</feature>
<feature type="compositionally biased region" description="Low complexity" evidence="1">
    <location>
        <begin position="493"/>
        <end position="505"/>
    </location>
</feature>
<evidence type="ECO:0000313" key="3">
    <source>
        <dbReference type="EMBL" id="MBD2278434.1"/>
    </source>
</evidence>
<dbReference type="RefSeq" id="WP_190382832.1">
    <property type="nucleotide sequence ID" value="NZ_JACJQT010000018.1"/>
</dbReference>
<feature type="domain" description="DUF3131" evidence="2">
    <location>
        <begin position="578"/>
        <end position="948"/>
    </location>
</feature>
<evidence type="ECO:0000256" key="1">
    <source>
        <dbReference type="SAM" id="MobiDB-lite"/>
    </source>
</evidence>
<comment type="caution">
    <text evidence="3">The sequence shown here is derived from an EMBL/GenBank/DDBJ whole genome shotgun (WGS) entry which is preliminary data.</text>
</comment>
<dbReference type="PANTHER" id="PTHR24216:SF65">
    <property type="entry name" value="PAXILLIN-LIKE PROTEIN 1"/>
    <property type="match status" value="1"/>
</dbReference>
<proteinExistence type="predicted"/>
<feature type="region of interest" description="Disordered" evidence="1">
    <location>
        <begin position="438"/>
        <end position="547"/>
    </location>
</feature>
<feature type="compositionally biased region" description="Basic and acidic residues" evidence="1">
    <location>
        <begin position="471"/>
        <end position="492"/>
    </location>
</feature>
<reference evidence="3 4" key="1">
    <citation type="journal article" date="2020" name="ISME J.">
        <title>Comparative genomics reveals insights into cyanobacterial evolution and habitat adaptation.</title>
        <authorList>
            <person name="Chen M.Y."/>
            <person name="Teng W.K."/>
            <person name="Zhao L."/>
            <person name="Hu C.X."/>
            <person name="Zhou Y.K."/>
            <person name="Han B.P."/>
            <person name="Song L.R."/>
            <person name="Shu W.S."/>
        </authorList>
    </citation>
    <scope>NUCLEOTIDE SEQUENCE [LARGE SCALE GENOMIC DNA]</scope>
    <source>
        <strain evidence="3 4">FACHB-1040</strain>
    </source>
</reference>
<keyword evidence="4" id="KW-1185">Reference proteome</keyword>
<name>A0ABR8BYD6_APHFL</name>
<feature type="domain" description="DUF3131" evidence="2">
    <location>
        <begin position="57"/>
        <end position="423"/>
    </location>
</feature>
<dbReference type="InterPro" id="IPR021478">
    <property type="entry name" value="DUF3131"/>
</dbReference>
<sequence>MIQQHRHYKILRWIALFLSGAFLQFLFCVPTVSLAQNSTPNGCSQISAPLTPEEQIYARAAWQYFVNNYQANTGFTNSTGGYPSGTLWDIGNYLMALNAARWMNLINQSEFDSRFNKFLTNFANLSLFENALPNKVYNAANGKMTDYGNKPVEKGLGWSALDIGRILAAFHIIGTCHPQYKNWLKGVLSKWQLARSLKDDQLYGALVLPNGKTLLVQEGRLGYEEYAVRGYELWGFKAPKAAALEPFKLVDINGVKIPVDTRDFQSTNANNYVVGESYILDGIEFGLEGYLKKYAADVLEVQKRRFESTGQLTAVSEDNIDQPPYFLYNTIYSNGVAWATITEKNKPYTELRSISTKAAFGWRYLYPGNAYAQKVFDAVKDLRDPKGGGFYAGLYEETKKPNKSLTGNTNGLIMEILYYKARGNRPLIGGSGVSFAKIPSGDSKPSDSKPSNSKPSDSKPSDSKPSNSKPSDSKPSDSKPSDSKPSDSKPSDSKPSNSKPSNSKPSDSKPSDSKPSDSKSPAANSPTPAQSPIPINVTPAKTNTATNPPPLIVKPIPSLGVPQPAKPLPKPLTVVQRRYAQAAWNYFSANSQPSTGLVSDRSDVKGSTLWGLGDYLTALNAAWAMDIISPKEFDQRIRQLLSALAQIPLYAGELPSRGYDPRTLQPVDYGGNAVPEGTGWSSLDVGRLLAALYNLKTDHPEYTEVVDQIALDWSYLRVVREGILSSANVTKDKSGRLVPRINPETRLGYEEYAARGFQLWGFNVDKSAVGGEYKTTSVEGVEVPIERLRKDTKSKVNQYTVSNPFLLYALEFGLDPKMRSLFTAVYQAQAQRYRNTETLTASATTLIERQPYTVHSSIIGQNQPWVALDDDGKLLPEGRLVSSAVAFAYYALLPKDSYTQELIKATTDLYNPLLGFYEGFYEKTGKTALGSTSSTNSMILQSLLYTATKQQPLLRPNTDMKSPWWQAVADGNSGRGLPNTSTQKTQFVSNGTEHYWITVKDGMN</sequence>
<dbReference type="EMBL" id="JACJQT010000018">
    <property type="protein sequence ID" value="MBD2278434.1"/>
    <property type="molecule type" value="Genomic_DNA"/>
</dbReference>
<gene>
    <name evidence="3" type="ORF">H6F99_09010</name>
</gene>
<organism evidence="3 4">
    <name type="scientific">Aphanizomenon flos-aquae FACHB-1040</name>
    <dbReference type="NCBI Taxonomy" id="2692887"/>
    <lineage>
        <taxon>Bacteria</taxon>
        <taxon>Bacillati</taxon>
        <taxon>Cyanobacteriota</taxon>
        <taxon>Cyanophyceae</taxon>
        <taxon>Nostocales</taxon>
        <taxon>Aphanizomenonaceae</taxon>
        <taxon>Aphanizomenon</taxon>
    </lineage>
</organism>
<accession>A0ABR8BYD6</accession>
<dbReference type="Gene3D" id="1.50.10.140">
    <property type="match status" value="2"/>
</dbReference>
<evidence type="ECO:0000259" key="2">
    <source>
        <dbReference type="Pfam" id="PF11329"/>
    </source>
</evidence>
<protein>
    <submittedName>
        <fullName evidence="3">DUF3131 domain-containing protein</fullName>
    </submittedName>
</protein>
<evidence type="ECO:0000313" key="4">
    <source>
        <dbReference type="Proteomes" id="UP000606721"/>
    </source>
</evidence>
<dbReference type="Pfam" id="PF11329">
    <property type="entry name" value="DUF3131"/>
    <property type="match status" value="2"/>
</dbReference>
<dbReference type="Proteomes" id="UP000606721">
    <property type="component" value="Unassembled WGS sequence"/>
</dbReference>